<proteinExistence type="predicted"/>
<dbReference type="SUPFAM" id="SSF54001">
    <property type="entry name" value="Cysteine proteinases"/>
    <property type="match status" value="1"/>
</dbReference>
<evidence type="ECO:0000313" key="2">
    <source>
        <dbReference type="Proteomes" id="UP000002588"/>
    </source>
</evidence>
<dbReference type="PANTHER" id="PTHR39327">
    <property type="match status" value="1"/>
</dbReference>
<dbReference type="eggNOG" id="COG3672">
    <property type="taxonomic scope" value="Bacteria"/>
</dbReference>
<keyword evidence="2" id="KW-1185">Reference proteome</keyword>
<dbReference type="Gene3D" id="3.10.620.30">
    <property type="match status" value="1"/>
</dbReference>
<evidence type="ECO:0000313" key="1">
    <source>
        <dbReference type="EMBL" id="CAL93270.1"/>
    </source>
</evidence>
<protein>
    <submittedName>
        <fullName evidence="1">Conserved hypothetical secreted protein</fullName>
    </submittedName>
</protein>
<accession>A1K365</accession>
<reference evidence="1 2" key="1">
    <citation type="journal article" date="2006" name="Nat. Biotechnol.">
        <title>Complete genome of the mutualistic, N2-fixing grass endophyte Azoarcus sp. strain BH72.</title>
        <authorList>
            <person name="Krause A."/>
            <person name="Ramakumar A."/>
            <person name="Bartels D."/>
            <person name="Battistoni F."/>
            <person name="Bekel T."/>
            <person name="Boch J."/>
            <person name="Boehm M."/>
            <person name="Friedrich F."/>
            <person name="Hurek T."/>
            <person name="Krause L."/>
            <person name="Linke B."/>
            <person name="McHardy A.C."/>
            <person name="Sarkar A."/>
            <person name="Schneiker S."/>
            <person name="Syed A.A."/>
            <person name="Thauer R."/>
            <person name="Vorhoelter F.-J."/>
            <person name="Weidner S."/>
            <person name="Puehler A."/>
            <person name="Reinhold-Hurek B."/>
            <person name="Kaiser O."/>
            <person name="Goesmann A."/>
        </authorList>
    </citation>
    <scope>NUCLEOTIDE SEQUENCE [LARGE SCALE GENOMIC DNA]</scope>
    <source>
        <strain evidence="1 2">BH72</strain>
    </source>
</reference>
<dbReference type="Proteomes" id="UP000002588">
    <property type="component" value="Chromosome"/>
</dbReference>
<dbReference type="InterPro" id="IPR038765">
    <property type="entry name" value="Papain-like_cys_pep_sf"/>
</dbReference>
<dbReference type="KEGG" id="azo:azo0653"/>
<dbReference type="EMBL" id="AM406670">
    <property type="protein sequence ID" value="CAL93270.1"/>
    <property type="molecule type" value="Genomic_DNA"/>
</dbReference>
<dbReference type="AlphaFoldDB" id="A1K365"/>
<dbReference type="InterPro" id="IPR010319">
    <property type="entry name" value="Transglutaminase-like_Cys_pept"/>
</dbReference>
<gene>
    <name evidence="1" type="ordered locus">azo0653</name>
</gene>
<name>A1K365_AZOSB</name>
<dbReference type="HOGENOM" id="CLU_085651_0_0_4"/>
<sequence length="240" mass="26341">MPVLFPRLVPVMSQRSRALAAALRSLCAAAAVALAWLCAAAPDLDRMQSQAAERFGSTAAELVAAWRRLLGESAAETDADKLARVNTFFNRRLLFEDDSVVWRQNDYWATPLETMGRGAGDCEDFAIAKYMTLRLLGVPADKLRLIYVRAQIGGPGSTASQAHMVLGYFAAPTDEPLVLDNLISEIRPAARRPDLFPVFSFNDEGLWVAGASTSSADPTARLSRWRDALDRMRREGLTLP</sequence>
<organism evidence="1 2">
    <name type="scientific">Azoarcus sp. (strain BH72)</name>
    <dbReference type="NCBI Taxonomy" id="418699"/>
    <lineage>
        <taxon>Bacteria</taxon>
        <taxon>Pseudomonadati</taxon>
        <taxon>Pseudomonadota</taxon>
        <taxon>Betaproteobacteria</taxon>
        <taxon>Rhodocyclales</taxon>
        <taxon>Zoogloeaceae</taxon>
        <taxon>Azoarcus</taxon>
    </lineage>
</organism>
<dbReference type="PANTHER" id="PTHR39327:SF1">
    <property type="entry name" value="BLR5470 PROTEIN"/>
    <property type="match status" value="1"/>
</dbReference>
<dbReference type="STRING" id="62928.azo0653"/>
<dbReference type="Pfam" id="PF06035">
    <property type="entry name" value="Peptidase_C93"/>
    <property type="match status" value="1"/>
</dbReference>